<accession>A0A2A7V078</accession>
<comment type="caution">
    <text evidence="3">The sequence shown here is derived from an EMBL/GenBank/DDBJ whole genome shotgun (WGS) entry which is preliminary data.</text>
</comment>
<evidence type="ECO:0000313" key="3">
    <source>
        <dbReference type="EMBL" id="PEH90831.1"/>
    </source>
</evidence>
<dbReference type="EMBL" id="PDEA01000001">
    <property type="protein sequence ID" value="PEH90831.1"/>
    <property type="molecule type" value="Genomic_DNA"/>
</dbReference>
<dbReference type="InterPro" id="IPR025178">
    <property type="entry name" value="Lnb_N"/>
</dbReference>
<keyword evidence="1" id="KW-0472">Membrane</keyword>
<organism evidence="3 4">
    <name type="scientific">Comamonas terrigena</name>
    <dbReference type="NCBI Taxonomy" id="32013"/>
    <lineage>
        <taxon>Bacteria</taxon>
        <taxon>Pseudomonadati</taxon>
        <taxon>Pseudomonadota</taxon>
        <taxon>Betaproteobacteria</taxon>
        <taxon>Burkholderiales</taxon>
        <taxon>Comamonadaceae</taxon>
        <taxon>Comamonas</taxon>
    </lineage>
</organism>
<keyword evidence="1" id="KW-0812">Transmembrane</keyword>
<keyword evidence="4" id="KW-1185">Reference proteome</keyword>
<dbReference type="AlphaFoldDB" id="A0A2A7V078"/>
<dbReference type="Pfam" id="PF13387">
    <property type="entry name" value="Lnb_N"/>
    <property type="match status" value="1"/>
</dbReference>
<dbReference type="OrthoDB" id="274718at2"/>
<name>A0A2A7V078_COMTR</name>
<evidence type="ECO:0000259" key="2">
    <source>
        <dbReference type="Pfam" id="PF13387"/>
    </source>
</evidence>
<feature type="transmembrane region" description="Helical" evidence="1">
    <location>
        <begin position="68"/>
        <end position="85"/>
    </location>
</feature>
<gene>
    <name evidence="3" type="ORF">CRM82_02805</name>
</gene>
<evidence type="ECO:0000313" key="4">
    <source>
        <dbReference type="Proteomes" id="UP000220246"/>
    </source>
</evidence>
<evidence type="ECO:0000256" key="1">
    <source>
        <dbReference type="SAM" id="Phobius"/>
    </source>
</evidence>
<feature type="domain" description="Lnb N-terminal periplasmic" evidence="2">
    <location>
        <begin position="131"/>
        <end position="288"/>
    </location>
</feature>
<sequence length="350" mass="39111">MPAWLQALRALAWAGGGLCALLALLWGAGALWYQWEARPALLWPLLVLWGLAWLALALLAWHHQHLGLLWGGGALLMALLLAWWATITPRADRDWADDVARITRMQAAGSGADIVALQDVRNFAWRSETDYTARWEDRRYDLNQLRSVDMAVSYWMGPAIAHTLVSFGFENGEQLVFSFEIRKEKGEAFGALAGFFKRYELALIAADERDILAVRTNVRGEQVFLYRVDMPQPAMRALLRSYAEQAAALHHQPRWYHTLTANCTTIVWDMAQRLVGGLPLDWRLLASGYLPEYLASVGGLTPGLPLEQLRAAGDITQRAQQWQAPAGSDDRTASIDFSRGIRAGIPPLQP</sequence>
<reference evidence="4" key="1">
    <citation type="submission" date="2017-09" db="EMBL/GenBank/DDBJ databases">
        <title>FDA dAtabase for Regulatory Grade micrObial Sequences (FDA-ARGOS): Supporting development and validation of Infectious Disease Dx tests.</title>
        <authorList>
            <person name="Minogue T."/>
            <person name="Wolcott M."/>
            <person name="Wasieloski L."/>
            <person name="Aguilar W."/>
            <person name="Moore D."/>
            <person name="Tallon L."/>
            <person name="Sadzewicz L."/>
            <person name="Ott S."/>
            <person name="Zhao X."/>
            <person name="Nagaraj S."/>
            <person name="Vavikolanu K."/>
            <person name="Aluvathingal J."/>
            <person name="Nadendla S."/>
            <person name="Sichtig H."/>
        </authorList>
    </citation>
    <scope>NUCLEOTIDE SEQUENCE [LARGE SCALE GENOMIC DNA]</scope>
    <source>
        <strain evidence="4">FDAARGOS_394</strain>
    </source>
</reference>
<dbReference type="Proteomes" id="UP000220246">
    <property type="component" value="Unassembled WGS sequence"/>
</dbReference>
<feature type="transmembrane region" description="Helical" evidence="1">
    <location>
        <begin position="40"/>
        <end position="61"/>
    </location>
</feature>
<keyword evidence="1" id="KW-1133">Transmembrane helix</keyword>
<protein>
    <submittedName>
        <fullName evidence="3">DUF4105 domain-containing protein</fullName>
    </submittedName>
</protein>
<proteinExistence type="predicted"/>
<dbReference type="STRING" id="1219032.GCA_001515545_02455"/>